<dbReference type="Proteomes" id="UP001157502">
    <property type="component" value="Chromosome 5"/>
</dbReference>
<sequence length="112" mass="11881">MTPACVGRCRSHDQSRYCPLGGSRGIGTPLSSPLHGCYKEREGRGGGEVRGDLSLAYHHMFLCLAQSCFKAQIKPPHGLLLQQTCASVWHSSSSLTGPATPGRLTSATSTLP</sequence>
<proteinExistence type="predicted"/>
<keyword evidence="2" id="KW-1185">Reference proteome</keyword>
<accession>A0ACC2H8Y1</accession>
<evidence type="ECO:0000313" key="2">
    <source>
        <dbReference type="Proteomes" id="UP001157502"/>
    </source>
</evidence>
<name>A0ACC2H8Y1_DALPE</name>
<evidence type="ECO:0000313" key="1">
    <source>
        <dbReference type="EMBL" id="KAJ8012175.1"/>
    </source>
</evidence>
<dbReference type="EMBL" id="CM055732">
    <property type="protein sequence ID" value="KAJ8012175.1"/>
    <property type="molecule type" value="Genomic_DNA"/>
</dbReference>
<protein>
    <submittedName>
        <fullName evidence="1">Uncharacterized protein</fullName>
    </submittedName>
</protein>
<comment type="caution">
    <text evidence="1">The sequence shown here is derived from an EMBL/GenBank/DDBJ whole genome shotgun (WGS) entry which is preliminary data.</text>
</comment>
<gene>
    <name evidence="1" type="ORF">DPEC_G00065950</name>
</gene>
<reference evidence="1" key="1">
    <citation type="submission" date="2021-05" db="EMBL/GenBank/DDBJ databases">
        <authorList>
            <person name="Pan Q."/>
            <person name="Jouanno E."/>
            <person name="Zahm M."/>
            <person name="Klopp C."/>
            <person name="Cabau C."/>
            <person name="Louis A."/>
            <person name="Berthelot C."/>
            <person name="Parey E."/>
            <person name="Roest Crollius H."/>
            <person name="Montfort J."/>
            <person name="Robinson-Rechavi M."/>
            <person name="Bouchez O."/>
            <person name="Lampietro C."/>
            <person name="Lopez Roques C."/>
            <person name="Donnadieu C."/>
            <person name="Postlethwait J."/>
            <person name="Bobe J."/>
            <person name="Dillon D."/>
            <person name="Chandos A."/>
            <person name="von Hippel F."/>
            <person name="Guiguen Y."/>
        </authorList>
    </citation>
    <scope>NUCLEOTIDE SEQUENCE</scope>
    <source>
        <strain evidence="1">YG-Jan2019</strain>
    </source>
</reference>
<organism evidence="1 2">
    <name type="scientific">Dallia pectoralis</name>
    <name type="common">Alaska blackfish</name>
    <dbReference type="NCBI Taxonomy" id="75939"/>
    <lineage>
        <taxon>Eukaryota</taxon>
        <taxon>Metazoa</taxon>
        <taxon>Chordata</taxon>
        <taxon>Craniata</taxon>
        <taxon>Vertebrata</taxon>
        <taxon>Euteleostomi</taxon>
        <taxon>Actinopterygii</taxon>
        <taxon>Neopterygii</taxon>
        <taxon>Teleostei</taxon>
        <taxon>Protacanthopterygii</taxon>
        <taxon>Esociformes</taxon>
        <taxon>Umbridae</taxon>
        <taxon>Dallia</taxon>
    </lineage>
</organism>